<feature type="signal peptide" evidence="2">
    <location>
        <begin position="1"/>
        <end position="26"/>
    </location>
</feature>
<proteinExistence type="predicted"/>
<dbReference type="EMBL" id="JAUDEA010000026">
    <property type="protein sequence ID" value="MDM8271935.1"/>
    <property type="molecule type" value="Genomic_DNA"/>
</dbReference>
<evidence type="ECO:0000313" key="5">
    <source>
        <dbReference type="Proteomes" id="UP001529256"/>
    </source>
</evidence>
<keyword evidence="2" id="KW-0732">Signal</keyword>
<name>A0ABT7V5Q5_9ACTN</name>
<dbReference type="Proteomes" id="UP001529256">
    <property type="component" value="Unassembled WGS sequence"/>
</dbReference>
<feature type="coiled-coil region" evidence="1">
    <location>
        <begin position="219"/>
        <end position="253"/>
    </location>
</feature>
<dbReference type="RefSeq" id="WP_289512010.1">
    <property type="nucleotide sequence ID" value="NZ_JAUDEA010000026.1"/>
</dbReference>
<feature type="chain" id="PRO_5046076878" evidence="2">
    <location>
        <begin position="27"/>
        <end position="271"/>
    </location>
</feature>
<dbReference type="InterPro" id="IPR014044">
    <property type="entry name" value="CAP_dom"/>
</dbReference>
<gene>
    <name evidence="4" type="ORF">QUW25_09685</name>
</gene>
<accession>A0ABT7V5Q5</accession>
<keyword evidence="5" id="KW-1185">Reference proteome</keyword>
<dbReference type="SUPFAM" id="SSF55797">
    <property type="entry name" value="PR-1-like"/>
    <property type="match status" value="1"/>
</dbReference>
<sequence>MRRSTTSAALCLAAALLAVAVVPARAETVEGRDMHRLDIVDECNRIRRHEGLPELKVTSLGTAIAMLNANWSADTMSGGDGLQHAANNGASLRWGENLSWNYASVEDSFVGWYWSEKANATGGAQVDFNGGRHEPSPGGETGHYENIIDGYVVTGGAYASDGRIMVQDFGLRNIVAPDGAYGDGVEIAGDAKSYTTAEYRALLDKFVSENVSADLLASIERAEGDLASLTSQRKAAEDELRELHNVCAEAGEKYEAAYEAAQTHQWGENWS</sequence>
<dbReference type="InterPro" id="IPR035940">
    <property type="entry name" value="CAP_sf"/>
</dbReference>
<protein>
    <submittedName>
        <fullName evidence="4">CAP domain-containing protein</fullName>
    </submittedName>
</protein>
<evidence type="ECO:0000256" key="1">
    <source>
        <dbReference type="SAM" id="Coils"/>
    </source>
</evidence>
<reference evidence="4" key="2">
    <citation type="submission" date="2023-06" db="EMBL/GenBank/DDBJ databases">
        <authorList>
            <person name="Zeman M."/>
            <person name="Kubasova T."/>
            <person name="Jahodarova E."/>
            <person name="Nykrynova M."/>
            <person name="Rychlik I."/>
        </authorList>
    </citation>
    <scope>NUCLEOTIDE SEQUENCE</scope>
    <source>
        <strain evidence="4">153_Feed</strain>
    </source>
</reference>
<feature type="domain" description="SCP" evidence="3">
    <location>
        <begin position="41"/>
        <end position="162"/>
    </location>
</feature>
<evidence type="ECO:0000313" key="4">
    <source>
        <dbReference type="EMBL" id="MDM8271935.1"/>
    </source>
</evidence>
<dbReference type="Pfam" id="PF00188">
    <property type="entry name" value="CAP"/>
    <property type="match status" value="1"/>
</dbReference>
<dbReference type="Gene3D" id="3.40.33.10">
    <property type="entry name" value="CAP"/>
    <property type="match status" value="1"/>
</dbReference>
<evidence type="ECO:0000259" key="3">
    <source>
        <dbReference type="Pfam" id="PF00188"/>
    </source>
</evidence>
<evidence type="ECO:0000256" key="2">
    <source>
        <dbReference type="SAM" id="SignalP"/>
    </source>
</evidence>
<organism evidence="4 5">
    <name type="scientific">Thermophilibacter provencensis</name>
    <dbReference type="NCBI Taxonomy" id="1852386"/>
    <lineage>
        <taxon>Bacteria</taxon>
        <taxon>Bacillati</taxon>
        <taxon>Actinomycetota</taxon>
        <taxon>Coriobacteriia</taxon>
        <taxon>Coriobacteriales</taxon>
        <taxon>Atopobiaceae</taxon>
        <taxon>Thermophilibacter</taxon>
    </lineage>
</organism>
<reference evidence="4" key="1">
    <citation type="submission" date="2023-06" db="EMBL/GenBank/DDBJ databases">
        <title>Identification and characterization of horizontal gene transfer across gut microbiota members of farm animals based on homology search.</title>
        <authorList>
            <person name="Schwarzerova J."/>
            <person name="Nykrynova M."/>
            <person name="Jureckova K."/>
            <person name="Cejkova D."/>
            <person name="Rychlik I."/>
        </authorList>
    </citation>
    <scope>NUCLEOTIDE SEQUENCE</scope>
    <source>
        <strain evidence="4">153_Feed</strain>
    </source>
</reference>
<comment type="caution">
    <text evidence="4">The sequence shown here is derived from an EMBL/GenBank/DDBJ whole genome shotgun (WGS) entry which is preliminary data.</text>
</comment>
<keyword evidence="1" id="KW-0175">Coiled coil</keyword>